<evidence type="ECO:0000313" key="2">
    <source>
        <dbReference type="Proteomes" id="UP001140949"/>
    </source>
</evidence>
<organism evidence="1 2">
    <name type="scientific">Iris pallida</name>
    <name type="common">Sweet iris</name>
    <dbReference type="NCBI Taxonomy" id="29817"/>
    <lineage>
        <taxon>Eukaryota</taxon>
        <taxon>Viridiplantae</taxon>
        <taxon>Streptophyta</taxon>
        <taxon>Embryophyta</taxon>
        <taxon>Tracheophyta</taxon>
        <taxon>Spermatophyta</taxon>
        <taxon>Magnoliopsida</taxon>
        <taxon>Liliopsida</taxon>
        <taxon>Asparagales</taxon>
        <taxon>Iridaceae</taxon>
        <taxon>Iridoideae</taxon>
        <taxon>Irideae</taxon>
        <taxon>Iris</taxon>
    </lineage>
</organism>
<evidence type="ECO:0000313" key="1">
    <source>
        <dbReference type="EMBL" id="KAJ6827921.1"/>
    </source>
</evidence>
<reference evidence="1" key="1">
    <citation type="journal article" date="2023" name="GigaByte">
        <title>Genome assembly of the bearded iris, Iris pallida Lam.</title>
        <authorList>
            <person name="Bruccoleri R.E."/>
            <person name="Oakeley E.J."/>
            <person name="Faust A.M.E."/>
            <person name="Altorfer M."/>
            <person name="Dessus-Babus S."/>
            <person name="Burckhardt D."/>
            <person name="Oertli M."/>
            <person name="Naumann U."/>
            <person name="Petersen F."/>
            <person name="Wong J."/>
        </authorList>
    </citation>
    <scope>NUCLEOTIDE SEQUENCE</scope>
    <source>
        <strain evidence="1">GSM-AAB239-AS_SAM_17_03QT</strain>
    </source>
</reference>
<dbReference type="AlphaFoldDB" id="A0AAX6GI68"/>
<dbReference type="Proteomes" id="UP001140949">
    <property type="component" value="Unassembled WGS sequence"/>
</dbReference>
<dbReference type="EMBL" id="JANAVB010019799">
    <property type="protein sequence ID" value="KAJ6827921.1"/>
    <property type="molecule type" value="Genomic_DNA"/>
</dbReference>
<accession>A0AAX6GI68</accession>
<proteinExistence type="predicted"/>
<protein>
    <submittedName>
        <fullName evidence="1">Uncharacterized protein</fullName>
    </submittedName>
</protein>
<sequence>MPIIYTNDRKLVLSGDPTPRNERLRTPGNFFKLNKRSRVLVQRGLLGANRALVSVDRT</sequence>
<reference evidence="1" key="2">
    <citation type="submission" date="2023-04" db="EMBL/GenBank/DDBJ databases">
        <authorList>
            <person name="Bruccoleri R.E."/>
            <person name="Oakeley E.J."/>
            <person name="Faust A.-M."/>
            <person name="Dessus-Babus S."/>
            <person name="Altorfer M."/>
            <person name="Burckhardt D."/>
            <person name="Oertli M."/>
            <person name="Naumann U."/>
            <person name="Petersen F."/>
            <person name="Wong J."/>
        </authorList>
    </citation>
    <scope>NUCLEOTIDE SEQUENCE</scope>
    <source>
        <strain evidence="1">GSM-AAB239-AS_SAM_17_03QT</strain>
        <tissue evidence="1">Leaf</tissue>
    </source>
</reference>
<name>A0AAX6GI68_IRIPA</name>
<comment type="caution">
    <text evidence="1">The sequence shown here is derived from an EMBL/GenBank/DDBJ whole genome shotgun (WGS) entry which is preliminary data.</text>
</comment>
<keyword evidence="2" id="KW-1185">Reference proteome</keyword>
<gene>
    <name evidence="1" type="ORF">M6B38_366075</name>
</gene>